<evidence type="ECO:0000256" key="1">
    <source>
        <dbReference type="SAM" id="MobiDB-lite"/>
    </source>
</evidence>
<evidence type="ECO:0000313" key="3">
    <source>
        <dbReference type="Proteomes" id="UP000243723"/>
    </source>
</evidence>
<accession>A0A2P7YEM6</accession>
<keyword evidence="3" id="KW-1185">Reference proteome</keyword>
<feature type="region of interest" description="Disordered" evidence="1">
    <location>
        <begin position="17"/>
        <end position="54"/>
    </location>
</feature>
<evidence type="ECO:0000313" key="2">
    <source>
        <dbReference type="EMBL" id="PSK34416.1"/>
    </source>
</evidence>
<dbReference type="EMBL" id="NHZQ01000447">
    <property type="protein sequence ID" value="PSK34416.1"/>
    <property type="molecule type" value="Genomic_DNA"/>
</dbReference>
<dbReference type="InterPro" id="IPR036361">
    <property type="entry name" value="SAP_dom_sf"/>
</dbReference>
<gene>
    <name evidence="2" type="ORF">B9Z65_8742</name>
</gene>
<proteinExistence type="predicted"/>
<protein>
    <recommendedName>
        <fullName evidence="4">SAP domain-containing protein</fullName>
    </recommendedName>
</protein>
<feature type="region of interest" description="Disordered" evidence="1">
    <location>
        <begin position="92"/>
        <end position="112"/>
    </location>
</feature>
<evidence type="ECO:0008006" key="4">
    <source>
        <dbReference type="Google" id="ProtNLM"/>
    </source>
</evidence>
<name>A0A2P7YEM6_9PEZI</name>
<sequence length="263" mass="28457">MSAPRISQFIPLRQLATTSRQCPRQRRNLHMTGPSTFPSPVLTADRPVSNLPKDLSGLRAEAKRRNLDATGSKSELTSRLQASDLISHRSFSTSIPARPTPSTTETTTTRTRQFNTSRALKANNDSSTIDFAYFPNFSHQASASDVPGESDHLARVPLIRADFARSTPAPFADAEAQPVMKPVISSSSLDSVVSPMSEVTDNSAVEIDFQKVVSNVGSMAGSVVQEVEERVLSKVEDVKGQGTVGSVWKGFLDDVLGERKVVA</sequence>
<dbReference type="OrthoDB" id="3993201at2759"/>
<organism evidence="2 3">
    <name type="scientific">Elsinoe australis</name>
    <dbReference type="NCBI Taxonomy" id="40998"/>
    <lineage>
        <taxon>Eukaryota</taxon>
        <taxon>Fungi</taxon>
        <taxon>Dikarya</taxon>
        <taxon>Ascomycota</taxon>
        <taxon>Pezizomycotina</taxon>
        <taxon>Dothideomycetes</taxon>
        <taxon>Dothideomycetidae</taxon>
        <taxon>Myriangiales</taxon>
        <taxon>Elsinoaceae</taxon>
        <taxon>Elsinoe</taxon>
    </lineage>
</organism>
<comment type="caution">
    <text evidence="2">The sequence shown here is derived from an EMBL/GenBank/DDBJ whole genome shotgun (WGS) entry which is preliminary data.</text>
</comment>
<dbReference type="Gene3D" id="1.10.720.30">
    <property type="entry name" value="SAP domain"/>
    <property type="match status" value="1"/>
</dbReference>
<dbReference type="Proteomes" id="UP000243723">
    <property type="component" value="Unassembled WGS sequence"/>
</dbReference>
<reference evidence="2 3" key="1">
    <citation type="submission" date="2017-05" db="EMBL/GenBank/DDBJ databases">
        <title>Draft genome sequence of Elsinoe australis.</title>
        <authorList>
            <person name="Cheng Q."/>
        </authorList>
    </citation>
    <scope>NUCLEOTIDE SEQUENCE [LARGE SCALE GENOMIC DNA]</scope>
    <source>
        <strain evidence="2 3">NL1</strain>
    </source>
</reference>
<feature type="compositionally biased region" description="Low complexity" evidence="1">
    <location>
        <begin position="96"/>
        <end position="112"/>
    </location>
</feature>
<dbReference type="AlphaFoldDB" id="A0A2P7YEM6"/>